<protein>
    <recommendedName>
        <fullName evidence="2">DM2 domain-containing protein</fullName>
    </recommendedName>
</protein>
<dbReference type="PROSITE" id="PS51925">
    <property type="entry name" value="SWIB_MDM2"/>
    <property type="match status" value="1"/>
</dbReference>
<feature type="region of interest" description="Disordered" evidence="1">
    <location>
        <begin position="1"/>
        <end position="26"/>
    </location>
</feature>
<evidence type="ECO:0000313" key="3">
    <source>
        <dbReference type="EMBL" id="QHU05688.1"/>
    </source>
</evidence>
<dbReference type="Pfam" id="PF02201">
    <property type="entry name" value="SWIB"/>
    <property type="match status" value="1"/>
</dbReference>
<dbReference type="InterPro" id="IPR036885">
    <property type="entry name" value="SWIB_MDM2_dom_sf"/>
</dbReference>
<dbReference type="SMART" id="SM00151">
    <property type="entry name" value="SWIB"/>
    <property type="match status" value="1"/>
</dbReference>
<accession>A0A6C0JP80</accession>
<evidence type="ECO:0000256" key="1">
    <source>
        <dbReference type="SAM" id="MobiDB-lite"/>
    </source>
</evidence>
<dbReference type="EMBL" id="MN740418">
    <property type="protein sequence ID" value="QHU05688.1"/>
    <property type="molecule type" value="Genomic_DNA"/>
</dbReference>
<dbReference type="InterPro" id="IPR019835">
    <property type="entry name" value="SWIB_domain"/>
</dbReference>
<evidence type="ECO:0000259" key="2">
    <source>
        <dbReference type="PROSITE" id="PS51925"/>
    </source>
</evidence>
<organism evidence="3">
    <name type="scientific">viral metagenome</name>
    <dbReference type="NCBI Taxonomy" id="1070528"/>
    <lineage>
        <taxon>unclassified sequences</taxon>
        <taxon>metagenomes</taxon>
        <taxon>organismal metagenomes</taxon>
    </lineage>
</organism>
<dbReference type="AlphaFoldDB" id="A0A6C0JP80"/>
<dbReference type="SUPFAM" id="SSF47592">
    <property type="entry name" value="SWIB/MDM2 domain"/>
    <property type="match status" value="1"/>
</dbReference>
<name>A0A6C0JP80_9ZZZZ</name>
<sequence>MSSTPKAAKKAKAPKTETVVSAPAPVPVPAPVAATEPVLDNVVATLTSDTPLSELFANSNKTLHELSTAVALMKAELRAIEKLVTKELKTLDKFNAKKNKNKGNRAPSGFVKPTKITAELADFLGKEHGTLMARTDVTKQMTAYIRKNNLQDKANGRIILPDAKLQKLLKITKTDSLTYFNLQKYMSPHFEKSVPAAAATV</sequence>
<dbReference type="CDD" id="cd10567">
    <property type="entry name" value="SWIB-MDM2_like"/>
    <property type="match status" value="1"/>
</dbReference>
<reference evidence="3" key="1">
    <citation type="journal article" date="2020" name="Nature">
        <title>Giant virus diversity and host interactions through global metagenomics.</title>
        <authorList>
            <person name="Schulz F."/>
            <person name="Roux S."/>
            <person name="Paez-Espino D."/>
            <person name="Jungbluth S."/>
            <person name="Walsh D.A."/>
            <person name="Denef V.J."/>
            <person name="McMahon K.D."/>
            <person name="Konstantinidis K.T."/>
            <person name="Eloe-Fadrosh E.A."/>
            <person name="Kyrpides N.C."/>
            <person name="Woyke T."/>
        </authorList>
    </citation>
    <scope>NUCLEOTIDE SEQUENCE</scope>
    <source>
        <strain evidence="3">GVMAG-M-3300027736-24</strain>
    </source>
</reference>
<dbReference type="Gene3D" id="1.10.245.10">
    <property type="entry name" value="SWIB/MDM2 domain"/>
    <property type="match status" value="1"/>
</dbReference>
<dbReference type="PANTHER" id="PTHR13844">
    <property type="entry name" value="SWI/SNF-RELATED MATRIX-ASSOCIATED ACTIN-DEPENDENT REGULATOR OF CHROMATIN SUBFAMILY D"/>
    <property type="match status" value="1"/>
</dbReference>
<feature type="domain" description="DM2" evidence="2">
    <location>
        <begin position="109"/>
        <end position="192"/>
    </location>
</feature>
<dbReference type="InterPro" id="IPR003121">
    <property type="entry name" value="SWIB_MDM2_domain"/>
</dbReference>
<proteinExistence type="predicted"/>